<sequence length="363" mass="41685">MSNFQISIAFDEFQAIFNQGVTRMRINHHGLNKMNNHYYVSTLTVGSGVQSISFARSKRLPAVVFSKQIRRDIWNNSELFSLVEEYFENSKKTLDFCTMLENCVKRARNDQLIIQLAVKYFDEEVGLEVGVDEKKFMKTLEELRRFKAADKPFPKEFFVLLDLVRKQQESMLGKLLVRKRKLDKKLKSLKTWRRVSNVLFVATFVSVLIFSVVAAAVSAPPVVTALASALTVPIGSVGKWCTSLWKRYEKEVKEQMGLTTTMELFARITIYDMDDIRLLVTNFEIKIEPLLKTADFALGEEHALKLAIDEIKKKLGEFMEIFEKLGQQADKCSRDIRMARAVILHRMMTHCNTSTTGAMPLDL</sequence>
<protein>
    <submittedName>
        <fullName evidence="7">Uncharacterized protein</fullName>
    </submittedName>
</protein>
<accession>A0A2P5XNH0</accession>
<evidence type="ECO:0000313" key="7">
    <source>
        <dbReference type="EMBL" id="PPS04876.1"/>
    </source>
</evidence>
<dbReference type="PANTHER" id="PTHR31113">
    <property type="entry name" value="UPF0496 PROTEIN 3-RELATED"/>
    <property type="match status" value="1"/>
</dbReference>
<dbReference type="EMBL" id="KZ664537">
    <property type="protein sequence ID" value="PPS04876.1"/>
    <property type="molecule type" value="Genomic_DNA"/>
</dbReference>
<comment type="similarity">
    <text evidence="2">Belongs to the UPF0496 family.</text>
</comment>
<dbReference type="PANTHER" id="PTHR31113:SF32">
    <property type="entry name" value="UPF0496 PLANT-LIKE PROTEIN"/>
    <property type="match status" value="1"/>
</dbReference>
<comment type="subcellular location">
    <subcellularLocation>
        <location evidence="1">Membrane</location>
    </subcellularLocation>
</comment>
<evidence type="ECO:0000256" key="5">
    <source>
        <dbReference type="ARBA" id="ARBA00023136"/>
    </source>
</evidence>
<evidence type="ECO:0000256" key="2">
    <source>
        <dbReference type="ARBA" id="ARBA00009074"/>
    </source>
</evidence>
<dbReference type="GO" id="GO:0016020">
    <property type="term" value="C:membrane"/>
    <property type="evidence" value="ECO:0007669"/>
    <property type="project" value="UniProtKB-SubCell"/>
</dbReference>
<keyword evidence="3 6" id="KW-0812">Transmembrane</keyword>
<dbReference type="Proteomes" id="UP000239757">
    <property type="component" value="Unassembled WGS sequence"/>
</dbReference>
<dbReference type="AlphaFoldDB" id="A0A2P5XNH0"/>
<name>A0A2P5XNH0_GOSBA</name>
<keyword evidence="4 6" id="KW-1133">Transmembrane helix</keyword>
<keyword evidence="5 6" id="KW-0472">Membrane</keyword>
<organism evidence="7 8">
    <name type="scientific">Gossypium barbadense</name>
    <name type="common">Sea Island cotton</name>
    <name type="synonym">Hibiscus barbadensis</name>
    <dbReference type="NCBI Taxonomy" id="3634"/>
    <lineage>
        <taxon>Eukaryota</taxon>
        <taxon>Viridiplantae</taxon>
        <taxon>Streptophyta</taxon>
        <taxon>Embryophyta</taxon>
        <taxon>Tracheophyta</taxon>
        <taxon>Spermatophyta</taxon>
        <taxon>Magnoliopsida</taxon>
        <taxon>eudicotyledons</taxon>
        <taxon>Gunneridae</taxon>
        <taxon>Pentapetalae</taxon>
        <taxon>rosids</taxon>
        <taxon>malvids</taxon>
        <taxon>Malvales</taxon>
        <taxon>Malvaceae</taxon>
        <taxon>Malvoideae</taxon>
        <taxon>Gossypium</taxon>
    </lineage>
</organism>
<proteinExistence type="inferred from homology"/>
<dbReference type="InterPro" id="IPR007749">
    <property type="entry name" value="DUF677"/>
</dbReference>
<dbReference type="Pfam" id="PF05055">
    <property type="entry name" value="DUF677"/>
    <property type="match status" value="1"/>
</dbReference>
<gene>
    <name evidence="7" type="ORF">GOBAR_AA15778</name>
</gene>
<feature type="transmembrane region" description="Helical" evidence="6">
    <location>
        <begin position="195"/>
        <end position="216"/>
    </location>
</feature>
<evidence type="ECO:0000256" key="6">
    <source>
        <dbReference type="SAM" id="Phobius"/>
    </source>
</evidence>
<feature type="transmembrane region" description="Helical" evidence="6">
    <location>
        <begin position="222"/>
        <end position="241"/>
    </location>
</feature>
<evidence type="ECO:0000313" key="8">
    <source>
        <dbReference type="Proteomes" id="UP000239757"/>
    </source>
</evidence>
<evidence type="ECO:0000256" key="3">
    <source>
        <dbReference type="ARBA" id="ARBA00022692"/>
    </source>
</evidence>
<evidence type="ECO:0000256" key="1">
    <source>
        <dbReference type="ARBA" id="ARBA00004370"/>
    </source>
</evidence>
<dbReference type="OrthoDB" id="679959at2759"/>
<evidence type="ECO:0000256" key="4">
    <source>
        <dbReference type="ARBA" id="ARBA00022989"/>
    </source>
</evidence>
<reference evidence="7 8" key="1">
    <citation type="submission" date="2015-01" db="EMBL/GenBank/DDBJ databases">
        <title>Genome of allotetraploid Gossypium barbadense reveals genomic plasticity and fiber elongation in cotton evolution.</title>
        <authorList>
            <person name="Chen X."/>
            <person name="Liu X."/>
            <person name="Zhao B."/>
            <person name="Zheng H."/>
            <person name="Hu Y."/>
            <person name="Lu G."/>
            <person name="Yang C."/>
            <person name="Chen J."/>
            <person name="Shan C."/>
            <person name="Zhang L."/>
            <person name="Zhou Y."/>
            <person name="Wang L."/>
            <person name="Guo W."/>
            <person name="Bai Y."/>
            <person name="Ruan J."/>
            <person name="Shangguan X."/>
            <person name="Mao Y."/>
            <person name="Jiang J."/>
            <person name="Zhu Y."/>
            <person name="Lei J."/>
            <person name="Kang H."/>
            <person name="Chen S."/>
            <person name="He X."/>
            <person name="Wang R."/>
            <person name="Wang Y."/>
            <person name="Chen J."/>
            <person name="Wang L."/>
            <person name="Yu S."/>
            <person name="Wang B."/>
            <person name="Wei J."/>
            <person name="Song S."/>
            <person name="Lu X."/>
            <person name="Gao Z."/>
            <person name="Gu W."/>
            <person name="Deng X."/>
            <person name="Ma D."/>
            <person name="Wang S."/>
            <person name="Liang W."/>
            <person name="Fang L."/>
            <person name="Cai C."/>
            <person name="Zhu X."/>
            <person name="Zhou B."/>
            <person name="Zhang Y."/>
            <person name="Chen Z."/>
            <person name="Xu S."/>
            <person name="Zhu R."/>
            <person name="Wang S."/>
            <person name="Zhang T."/>
            <person name="Zhao G."/>
        </authorList>
    </citation>
    <scope>NUCLEOTIDE SEQUENCE [LARGE SCALE GENOMIC DNA]</scope>
    <source>
        <strain evidence="8">cv. Xinhai21</strain>
        <tissue evidence="7">Leaf</tissue>
    </source>
</reference>